<feature type="transmembrane region" description="Helical" evidence="1">
    <location>
        <begin position="33"/>
        <end position="50"/>
    </location>
</feature>
<keyword evidence="3" id="KW-1185">Reference proteome</keyword>
<dbReference type="AlphaFoldDB" id="A0A853B563"/>
<proteinExistence type="predicted"/>
<accession>A0A853B563</accession>
<keyword evidence="1" id="KW-1133">Transmembrane helix</keyword>
<dbReference type="RefSeq" id="WP_179774374.1">
    <property type="nucleotide sequence ID" value="NZ_JACCFK010000001.1"/>
</dbReference>
<keyword evidence="1" id="KW-0812">Transmembrane</keyword>
<dbReference type="EMBL" id="JACCFK010000001">
    <property type="protein sequence ID" value="NYI90348.1"/>
    <property type="molecule type" value="Genomic_DNA"/>
</dbReference>
<protein>
    <submittedName>
        <fullName evidence="2">Uncharacterized protein</fullName>
    </submittedName>
</protein>
<name>A0A853B563_9PSEU</name>
<sequence>MALLGFALATGLLAVVALVTYEDYLGWRPPEYANVFIGVTFAALVTGWLLKHTTWRSFGTGLLAASVFGLVTIAVIGTMIGIGIAESFN</sequence>
<organism evidence="2 3">
    <name type="scientific">Amycolatopsis endophytica</name>
    <dbReference type="NCBI Taxonomy" id="860233"/>
    <lineage>
        <taxon>Bacteria</taxon>
        <taxon>Bacillati</taxon>
        <taxon>Actinomycetota</taxon>
        <taxon>Actinomycetes</taxon>
        <taxon>Pseudonocardiales</taxon>
        <taxon>Pseudonocardiaceae</taxon>
        <taxon>Amycolatopsis</taxon>
    </lineage>
</organism>
<comment type="caution">
    <text evidence="2">The sequence shown here is derived from an EMBL/GenBank/DDBJ whole genome shotgun (WGS) entry which is preliminary data.</text>
</comment>
<gene>
    <name evidence="2" type="ORF">HNR02_003671</name>
</gene>
<dbReference type="Proteomes" id="UP000549616">
    <property type="component" value="Unassembled WGS sequence"/>
</dbReference>
<evidence type="ECO:0000313" key="3">
    <source>
        <dbReference type="Proteomes" id="UP000549616"/>
    </source>
</evidence>
<feature type="transmembrane region" description="Helical" evidence="1">
    <location>
        <begin position="62"/>
        <end position="85"/>
    </location>
</feature>
<reference evidence="2 3" key="1">
    <citation type="submission" date="2020-07" db="EMBL/GenBank/DDBJ databases">
        <title>Sequencing the genomes of 1000 actinobacteria strains.</title>
        <authorList>
            <person name="Klenk H.-P."/>
        </authorList>
    </citation>
    <scope>NUCLEOTIDE SEQUENCE [LARGE SCALE GENOMIC DNA]</scope>
    <source>
        <strain evidence="2 3">DSM 104006</strain>
    </source>
</reference>
<keyword evidence="1" id="KW-0472">Membrane</keyword>
<evidence type="ECO:0000256" key="1">
    <source>
        <dbReference type="SAM" id="Phobius"/>
    </source>
</evidence>
<evidence type="ECO:0000313" key="2">
    <source>
        <dbReference type="EMBL" id="NYI90348.1"/>
    </source>
</evidence>